<dbReference type="PANTHER" id="PTHR46652:SF3">
    <property type="entry name" value="LEUCINE-RICH REPEAT-CONTAINING PROTEIN 9"/>
    <property type="match status" value="1"/>
</dbReference>
<evidence type="ECO:0000256" key="3">
    <source>
        <dbReference type="SAM" id="MobiDB-lite"/>
    </source>
</evidence>
<evidence type="ECO:0008006" key="6">
    <source>
        <dbReference type="Google" id="ProtNLM"/>
    </source>
</evidence>
<dbReference type="EMBL" id="CAJZBQ010000043">
    <property type="protein sequence ID" value="CAG9327490.1"/>
    <property type="molecule type" value="Genomic_DNA"/>
</dbReference>
<name>A0AAU9JKQ4_9CILI</name>
<dbReference type="SUPFAM" id="SSF52075">
    <property type="entry name" value="Outer arm dynein light chain 1"/>
    <property type="match status" value="1"/>
</dbReference>
<protein>
    <recommendedName>
        <fullName evidence="6">Leucine-rich repeat-containing protein</fullName>
    </recommendedName>
</protein>
<dbReference type="SMART" id="SM00365">
    <property type="entry name" value="LRR_SD22"/>
    <property type="match status" value="5"/>
</dbReference>
<dbReference type="Pfam" id="PF12799">
    <property type="entry name" value="LRR_4"/>
    <property type="match status" value="1"/>
</dbReference>
<feature type="region of interest" description="Disordered" evidence="3">
    <location>
        <begin position="147"/>
        <end position="177"/>
    </location>
</feature>
<comment type="caution">
    <text evidence="4">The sequence shown here is derived from an EMBL/GenBank/DDBJ whole genome shotgun (WGS) entry which is preliminary data.</text>
</comment>
<organism evidence="4 5">
    <name type="scientific">Blepharisma stoltei</name>
    <dbReference type="NCBI Taxonomy" id="1481888"/>
    <lineage>
        <taxon>Eukaryota</taxon>
        <taxon>Sar</taxon>
        <taxon>Alveolata</taxon>
        <taxon>Ciliophora</taxon>
        <taxon>Postciliodesmatophora</taxon>
        <taxon>Heterotrichea</taxon>
        <taxon>Heterotrichida</taxon>
        <taxon>Blepharismidae</taxon>
        <taxon>Blepharisma</taxon>
    </lineage>
</organism>
<feature type="compositionally biased region" description="Basic and acidic residues" evidence="3">
    <location>
        <begin position="153"/>
        <end position="162"/>
    </location>
</feature>
<dbReference type="InterPro" id="IPR001611">
    <property type="entry name" value="Leu-rich_rpt"/>
</dbReference>
<dbReference type="PANTHER" id="PTHR46652">
    <property type="entry name" value="LEUCINE-RICH REPEAT AND IQ DOMAIN-CONTAINING PROTEIN 1-RELATED"/>
    <property type="match status" value="1"/>
</dbReference>
<evidence type="ECO:0000313" key="4">
    <source>
        <dbReference type="EMBL" id="CAG9327490.1"/>
    </source>
</evidence>
<keyword evidence="5" id="KW-1185">Reference proteome</keyword>
<dbReference type="Gene3D" id="3.80.10.10">
    <property type="entry name" value="Ribonuclease Inhibitor"/>
    <property type="match status" value="2"/>
</dbReference>
<accession>A0AAU9JKQ4</accession>
<keyword evidence="1" id="KW-0433">Leucine-rich repeat</keyword>
<sequence length="431" mass="49060">MENLLDRARGSENISNEKDKVMERIDWLNHLRMIYNITAGIASVKSIANTITTEAFLNTLLDNIFRLPLQNRETYKKSTSVQCMSFDDVFTCFESDFGKHLSWDYVMNQTILLSLRTNSFEEEILPESPKSLDLNELVYISRFSNSSPEYEDTEQRPPRVGDLRIPQTPRGLRSDTGFQQSFHNREFSSGSRISHDLTPPNARPPLKLPDFHESIQKIEDEKTIAFSEPKDESSVDEPQNRILDLSGKKLTSFRHGLTSSIIILSLSNNRITKIPSFPSTNALESLDLSWNMIENVQGLGVLKNLKELYLSHNLISKVSTLSQNECLALLDLSHNKINQFQCFAALAQNKRLRVLCVIGNKIVKNKDFKRNIEALLPQIIILNPENVMDHSVVSSDPKASVRSSIQPGEKPRFSMRHSAENPFKLINKKAK</sequence>
<evidence type="ECO:0000313" key="5">
    <source>
        <dbReference type="Proteomes" id="UP001162131"/>
    </source>
</evidence>
<dbReference type="InterPro" id="IPR032675">
    <property type="entry name" value="LRR_dom_sf"/>
</dbReference>
<gene>
    <name evidence="4" type="ORF">BSTOLATCC_MIC43525</name>
</gene>
<dbReference type="InterPro" id="IPR025875">
    <property type="entry name" value="Leu-rich_rpt_4"/>
</dbReference>
<evidence type="ECO:0000256" key="1">
    <source>
        <dbReference type="ARBA" id="ARBA00022614"/>
    </source>
</evidence>
<feature type="region of interest" description="Disordered" evidence="3">
    <location>
        <begin position="398"/>
        <end position="417"/>
    </location>
</feature>
<keyword evidence="2" id="KW-0677">Repeat</keyword>
<feature type="region of interest" description="Disordered" evidence="3">
    <location>
        <begin position="188"/>
        <end position="207"/>
    </location>
</feature>
<dbReference type="InterPro" id="IPR050836">
    <property type="entry name" value="SDS22/Internalin_LRR"/>
</dbReference>
<reference evidence="4" key="1">
    <citation type="submission" date="2021-09" db="EMBL/GenBank/DDBJ databases">
        <authorList>
            <consortium name="AG Swart"/>
            <person name="Singh M."/>
            <person name="Singh A."/>
            <person name="Seah K."/>
            <person name="Emmerich C."/>
        </authorList>
    </citation>
    <scope>NUCLEOTIDE SEQUENCE</scope>
    <source>
        <strain evidence="4">ATCC30299</strain>
    </source>
</reference>
<proteinExistence type="predicted"/>
<dbReference type="Proteomes" id="UP001162131">
    <property type="component" value="Unassembled WGS sequence"/>
</dbReference>
<dbReference type="AlphaFoldDB" id="A0AAU9JKQ4"/>
<dbReference type="PROSITE" id="PS51450">
    <property type="entry name" value="LRR"/>
    <property type="match status" value="3"/>
</dbReference>
<evidence type="ECO:0000256" key="2">
    <source>
        <dbReference type="ARBA" id="ARBA00022737"/>
    </source>
</evidence>